<dbReference type="Pfam" id="PF01893">
    <property type="entry name" value="UPF0058"/>
    <property type="match status" value="1"/>
</dbReference>
<dbReference type="Gene3D" id="1.20.1270.110">
    <property type="entry name" value="Uncharacterised protein family UPF0058"/>
    <property type="match status" value="1"/>
</dbReference>
<dbReference type="InterPro" id="IPR002753">
    <property type="entry name" value="UPF0058"/>
</dbReference>
<dbReference type="InterPro" id="IPR036519">
    <property type="entry name" value="UPF0058_sf"/>
</dbReference>
<comment type="caution">
    <text evidence="2">The sequence shown here is derived from an EMBL/GenBank/DDBJ whole genome shotgun (WGS) entry which is preliminary data.</text>
</comment>
<evidence type="ECO:0000313" key="3">
    <source>
        <dbReference type="Proteomes" id="UP000326865"/>
    </source>
</evidence>
<name>A0A5N5U819_9EURY</name>
<evidence type="ECO:0000256" key="1">
    <source>
        <dbReference type="SAM" id="MobiDB-lite"/>
    </source>
</evidence>
<dbReference type="Proteomes" id="UP000326865">
    <property type="component" value="Unassembled WGS sequence"/>
</dbReference>
<dbReference type="RefSeq" id="WP_152133890.1">
    <property type="nucleotide sequence ID" value="NZ_QKKZ01000002.1"/>
</dbReference>
<sequence>MRKQELLHVHALLAAVEQFCETTLDTEVDTETDERLRVRPNSIHASKRSHEDAVFALARALDESVTEPSASESVESTTELTAD</sequence>
<dbReference type="EMBL" id="QKKZ01000002">
    <property type="protein sequence ID" value="KAB7514638.1"/>
    <property type="molecule type" value="Genomic_DNA"/>
</dbReference>
<gene>
    <name evidence="2" type="ORF">DM867_05840</name>
</gene>
<protein>
    <submittedName>
        <fullName evidence="2">Metal-binding protein</fullName>
    </submittedName>
</protein>
<accession>A0A5N5U819</accession>
<organism evidence="2 3">
    <name type="scientific">Halosegnis rubeus</name>
    <dbReference type="NCBI Taxonomy" id="2212850"/>
    <lineage>
        <taxon>Archaea</taxon>
        <taxon>Methanobacteriati</taxon>
        <taxon>Methanobacteriota</taxon>
        <taxon>Stenosarchaea group</taxon>
        <taxon>Halobacteria</taxon>
        <taxon>Halobacteriales</taxon>
        <taxon>Natronomonadaceae</taxon>
        <taxon>Halosegnis</taxon>
    </lineage>
</organism>
<proteinExistence type="predicted"/>
<feature type="compositionally biased region" description="Polar residues" evidence="1">
    <location>
        <begin position="66"/>
        <end position="83"/>
    </location>
</feature>
<keyword evidence="3" id="KW-1185">Reference proteome</keyword>
<evidence type="ECO:0000313" key="2">
    <source>
        <dbReference type="EMBL" id="KAB7514638.1"/>
    </source>
</evidence>
<feature type="region of interest" description="Disordered" evidence="1">
    <location>
        <begin position="64"/>
        <end position="83"/>
    </location>
</feature>
<dbReference type="SUPFAM" id="SSF140371">
    <property type="entry name" value="Vng1086c-like"/>
    <property type="match status" value="1"/>
</dbReference>
<dbReference type="AlphaFoldDB" id="A0A5N5U819"/>
<reference evidence="2 3" key="1">
    <citation type="submission" date="2019-10" db="EMBL/GenBank/DDBJ databases">
        <title>Unraveling microbial dark matter from salterns through culturing: the case of the genus Halosegnis.</title>
        <authorList>
            <person name="Duran-Viseras A."/>
            <person name="Andrei A.-S."/>
            <person name="Vera-Gargallo B."/>
            <person name="Ghai R."/>
            <person name="Sanchez-Porro C."/>
            <person name="Ventosa A."/>
        </authorList>
    </citation>
    <scope>NUCLEOTIDE SEQUENCE [LARGE SCALE GENOMIC DNA]</scope>
    <source>
        <strain evidence="2 3">F18-79</strain>
    </source>
</reference>